<proteinExistence type="predicted"/>
<feature type="transmembrane region" description="Helical" evidence="1">
    <location>
        <begin position="34"/>
        <end position="54"/>
    </location>
</feature>
<protein>
    <submittedName>
        <fullName evidence="3">DUF2892 family protein</fullName>
    </submittedName>
</protein>
<keyword evidence="4" id="KW-1185">Reference proteome</keyword>
<dbReference type="EMBL" id="SNZP01000016">
    <property type="protein sequence ID" value="TDR72451.1"/>
    <property type="molecule type" value="Genomic_DNA"/>
</dbReference>
<comment type="caution">
    <text evidence="3">The sequence shown here is derived from an EMBL/GenBank/DDBJ whole genome shotgun (WGS) entry which is preliminary data.</text>
</comment>
<dbReference type="Proteomes" id="UP000295611">
    <property type="component" value="Unassembled WGS sequence"/>
</dbReference>
<dbReference type="Pfam" id="PF11127">
    <property type="entry name" value="YgaP-like_TM"/>
    <property type="match status" value="1"/>
</dbReference>
<dbReference type="RefSeq" id="WP_133683428.1">
    <property type="nucleotide sequence ID" value="NZ_SNZP01000016.1"/>
</dbReference>
<dbReference type="AlphaFoldDB" id="A0A4R7AYC8"/>
<name>A0A4R7AYC8_9NEIS</name>
<sequence length="62" mass="6926">MQRNVGKAERIIRTLIGAGIVSLAFIGPQTPWAWFGLVPLLTGLFGWCPAYWLLKLSTHEET</sequence>
<accession>A0A4R7AYC8</accession>
<keyword evidence="1" id="KW-0472">Membrane</keyword>
<dbReference type="OrthoDB" id="9804804at2"/>
<organism evidence="3 4">
    <name type="scientific">Paludibacterium purpuratum</name>
    <dbReference type="NCBI Taxonomy" id="1144873"/>
    <lineage>
        <taxon>Bacteria</taxon>
        <taxon>Pseudomonadati</taxon>
        <taxon>Pseudomonadota</taxon>
        <taxon>Betaproteobacteria</taxon>
        <taxon>Neisseriales</taxon>
        <taxon>Chromobacteriaceae</taxon>
        <taxon>Paludibacterium</taxon>
    </lineage>
</organism>
<evidence type="ECO:0000256" key="1">
    <source>
        <dbReference type="SAM" id="Phobius"/>
    </source>
</evidence>
<dbReference type="InterPro" id="IPR021309">
    <property type="entry name" value="YgaP-like_TM"/>
</dbReference>
<reference evidence="3 4" key="1">
    <citation type="submission" date="2019-03" db="EMBL/GenBank/DDBJ databases">
        <title>Genomic Encyclopedia of Type Strains, Phase III (KMG-III): the genomes of soil and plant-associated and newly described type strains.</title>
        <authorList>
            <person name="Whitman W."/>
        </authorList>
    </citation>
    <scope>NUCLEOTIDE SEQUENCE [LARGE SCALE GENOMIC DNA]</scope>
    <source>
        <strain evidence="3 4">CECT 8976</strain>
    </source>
</reference>
<evidence type="ECO:0000313" key="3">
    <source>
        <dbReference type="EMBL" id="TDR72451.1"/>
    </source>
</evidence>
<evidence type="ECO:0000259" key="2">
    <source>
        <dbReference type="Pfam" id="PF11127"/>
    </source>
</evidence>
<feature type="domain" description="Inner membrane protein YgaP-like transmembrane" evidence="2">
    <location>
        <begin position="1"/>
        <end position="60"/>
    </location>
</feature>
<gene>
    <name evidence="3" type="ORF">DFP86_11615</name>
</gene>
<evidence type="ECO:0000313" key="4">
    <source>
        <dbReference type="Proteomes" id="UP000295611"/>
    </source>
</evidence>
<keyword evidence="1" id="KW-1133">Transmembrane helix</keyword>
<keyword evidence="1" id="KW-0812">Transmembrane</keyword>
<feature type="transmembrane region" description="Helical" evidence="1">
    <location>
        <begin position="12"/>
        <end position="28"/>
    </location>
</feature>